<dbReference type="AlphaFoldDB" id="A0A916K641"/>
<accession>A0A916K641</accession>
<dbReference type="Pfam" id="PF14398">
    <property type="entry name" value="ATPgrasp_YheCD"/>
    <property type="match status" value="1"/>
</dbReference>
<evidence type="ECO:0000313" key="2">
    <source>
        <dbReference type="Proteomes" id="UP000693672"/>
    </source>
</evidence>
<organism evidence="1 2">
    <name type="scientific">Paenibacillus solanacearum</name>
    <dbReference type="NCBI Taxonomy" id="2048548"/>
    <lineage>
        <taxon>Bacteria</taxon>
        <taxon>Bacillati</taxon>
        <taxon>Bacillota</taxon>
        <taxon>Bacilli</taxon>
        <taxon>Bacillales</taxon>
        <taxon>Paenibacillaceae</taxon>
        <taxon>Paenibacillus</taxon>
    </lineage>
</organism>
<comment type="caution">
    <text evidence="1">The sequence shown here is derived from an EMBL/GenBank/DDBJ whole genome shotgun (WGS) entry which is preliminary data.</text>
</comment>
<dbReference type="EMBL" id="CAJVAS010000035">
    <property type="protein sequence ID" value="CAG7646627.1"/>
    <property type="molecule type" value="Genomic_DNA"/>
</dbReference>
<protein>
    <submittedName>
        <fullName evidence="1">Endospore coat-associated protein YheD</fullName>
    </submittedName>
</protein>
<gene>
    <name evidence="1" type="primary">yheD_5</name>
    <name evidence="1" type="ORF">PAESOLCIP111_05206</name>
</gene>
<sequence length="372" mass="42478">MSYKVGILAMYLTGRKLEEVSYFRKLSIAGRKMGIEVLVFTPDDVVDSGERVLALSYNPEQRSWVRKKVGFPPIIYDRCRYHGSNNYQKLMRFRTTYSKLHYMSRPLANKWKMHQILSEEDSIAPHLPATVRYQGAEELKSFLKKHGVVFLKPSNGTGGRGILKLQRTKNGDICHMQGRDPNRRILPAQFIHVDRLHHKLSGWKIADKYIMQQGIPLQLPDGRVHDFRMLVQKDGSGKWQVTGCAGRIGPSKSVTSNLHGGGTAIAMDALLRKRFGSSDKIEDIRRTAYALGLNTVRHLESKFGKIIEVGIDLAVDPKGSVWLLEVNPKPSREVFYRIGDKETYQRAVRRPLEYALWLLRQKKPNAEQPSEP</sequence>
<reference evidence="1" key="1">
    <citation type="submission" date="2021-06" db="EMBL/GenBank/DDBJ databases">
        <authorList>
            <person name="Criscuolo A."/>
        </authorList>
    </citation>
    <scope>NUCLEOTIDE SEQUENCE</scope>
    <source>
        <strain evidence="1">CIP111600</strain>
    </source>
</reference>
<dbReference type="InterPro" id="IPR026838">
    <property type="entry name" value="YheC/D"/>
</dbReference>
<name>A0A916K641_9BACL</name>
<dbReference type="RefSeq" id="WP_218094928.1">
    <property type="nucleotide sequence ID" value="NZ_CAJVAS010000035.1"/>
</dbReference>
<keyword evidence="2" id="KW-1185">Reference proteome</keyword>
<dbReference type="Proteomes" id="UP000693672">
    <property type="component" value="Unassembled WGS sequence"/>
</dbReference>
<proteinExistence type="predicted"/>
<evidence type="ECO:0000313" key="1">
    <source>
        <dbReference type="EMBL" id="CAG7646627.1"/>
    </source>
</evidence>